<sequence>IEIAAAADGKLSPVLAAGRRALKNIEEVIRRRDALAETITSLEEERIEAAAGLDAAQAALTEWQEQWAAVAAGVGCDPSATTVEVQARIGSLDTLFATHDELSELESRIAGIRDRAKRFADDVTAAVSAVAQDLAGQDPAPAAVELNDRLSRAREDATRLDGLREQEVDATQGLQKAQSVRENTEARLKDLCALAGVAGIVDLADAEARSEQFGKANDNLASCDDELRKLFGAEQLKASIAEAKRCNPEDLEIERALLQR</sequence>
<dbReference type="EMBL" id="BARS01032660">
    <property type="protein sequence ID" value="GAG17048.1"/>
    <property type="molecule type" value="Genomic_DNA"/>
</dbReference>
<evidence type="ECO:0000313" key="1">
    <source>
        <dbReference type="EMBL" id="GAG17048.1"/>
    </source>
</evidence>
<feature type="non-terminal residue" evidence="1">
    <location>
        <position position="260"/>
    </location>
</feature>
<gene>
    <name evidence="1" type="ORF">S01H1_50676</name>
</gene>
<name>X0VXA3_9ZZZZ</name>
<protein>
    <recommendedName>
        <fullName evidence="2">Chromosome segregation protein SMC</fullName>
    </recommendedName>
</protein>
<dbReference type="AlphaFoldDB" id="X0VXA3"/>
<organism evidence="1">
    <name type="scientific">marine sediment metagenome</name>
    <dbReference type="NCBI Taxonomy" id="412755"/>
    <lineage>
        <taxon>unclassified sequences</taxon>
        <taxon>metagenomes</taxon>
        <taxon>ecological metagenomes</taxon>
    </lineage>
</organism>
<accession>X0VXA3</accession>
<comment type="caution">
    <text evidence="1">The sequence shown here is derived from an EMBL/GenBank/DDBJ whole genome shotgun (WGS) entry which is preliminary data.</text>
</comment>
<feature type="non-terminal residue" evidence="1">
    <location>
        <position position="1"/>
    </location>
</feature>
<reference evidence="1" key="1">
    <citation type="journal article" date="2014" name="Front. Microbiol.">
        <title>High frequency of phylogenetically diverse reductive dehalogenase-homologous genes in deep subseafloor sedimentary metagenomes.</title>
        <authorList>
            <person name="Kawai M."/>
            <person name="Futagami T."/>
            <person name="Toyoda A."/>
            <person name="Takaki Y."/>
            <person name="Nishi S."/>
            <person name="Hori S."/>
            <person name="Arai W."/>
            <person name="Tsubouchi T."/>
            <person name="Morono Y."/>
            <person name="Uchiyama I."/>
            <person name="Ito T."/>
            <person name="Fujiyama A."/>
            <person name="Inagaki F."/>
            <person name="Takami H."/>
        </authorList>
    </citation>
    <scope>NUCLEOTIDE SEQUENCE</scope>
    <source>
        <strain evidence="1">Expedition CK06-06</strain>
    </source>
</reference>
<evidence type="ECO:0008006" key="2">
    <source>
        <dbReference type="Google" id="ProtNLM"/>
    </source>
</evidence>
<proteinExistence type="predicted"/>